<keyword evidence="5" id="KW-0812">Transmembrane</keyword>
<evidence type="ECO:0000256" key="1">
    <source>
        <dbReference type="ARBA" id="ARBA00004401"/>
    </source>
</evidence>
<dbReference type="Gene3D" id="2.10.109.10">
    <property type="entry name" value="Umud Fragment, subunit A"/>
    <property type="match status" value="1"/>
</dbReference>
<dbReference type="InterPro" id="IPR019533">
    <property type="entry name" value="Peptidase_S26"/>
</dbReference>
<feature type="domain" description="Peptidase S26" evidence="6">
    <location>
        <begin position="98"/>
        <end position="138"/>
    </location>
</feature>
<dbReference type="InterPro" id="IPR036286">
    <property type="entry name" value="LexA/Signal_pep-like_sf"/>
</dbReference>
<evidence type="ECO:0000256" key="2">
    <source>
        <dbReference type="ARBA" id="ARBA00009370"/>
    </source>
</evidence>
<dbReference type="CDD" id="cd06530">
    <property type="entry name" value="S26_SPase_I"/>
    <property type="match status" value="1"/>
</dbReference>
<comment type="similarity">
    <text evidence="2">Belongs to the peptidase S26 family.</text>
</comment>
<evidence type="ECO:0000256" key="3">
    <source>
        <dbReference type="ARBA" id="ARBA00022670"/>
    </source>
</evidence>
<dbReference type="EMBL" id="BONC01000015">
    <property type="protein sequence ID" value="GIF56487.1"/>
    <property type="molecule type" value="Genomic_DNA"/>
</dbReference>
<evidence type="ECO:0000313" key="7">
    <source>
        <dbReference type="EMBL" id="GIF56487.1"/>
    </source>
</evidence>
<feature type="transmembrane region" description="Helical" evidence="5">
    <location>
        <begin position="6"/>
        <end position="22"/>
    </location>
</feature>
<evidence type="ECO:0000259" key="6">
    <source>
        <dbReference type="Pfam" id="PF10502"/>
    </source>
</evidence>
<sequence>MTWLGILWAVAVFAGCVLWWVTNRLRIATINGSSMAPALSDGDRVLVRRVRASTLRRGDVVMVSLVADATRPGANPIRHVVKRVAALPGEPVPDDVPAEGMRVVPRGMLVLLGDNPSQSIDSRDLGYFRLKNVFGVVTRRLR</sequence>
<keyword evidence="3" id="KW-0645">Protease</keyword>
<dbReference type="PANTHER" id="PTHR43390:SF1">
    <property type="entry name" value="CHLOROPLAST PROCESSING PEPTIDASE"/>
    <property type="match status" value="1"/>
</dbReference>
<dbReference type="Proteomes" id="UP000624325">
    <property type="component" value="Unassembled WGS sequence"/>
</dbReference>
<dbReference type="PROSITE" id="PS00501">
    <property type="entry name" value="SPASE_I_1"/>
    <property type="match status" value="1"/>
</dbReference>
<organism evidence="7 8">
    <name type="scientific">Asanoa iriomotensis</name>
    <dbReference type="NCBI Taxonomy" id="234613"/>
    <lineage>
        <taxon>Bacteria</taxon>
        <taxon>Bacillati</taxon>
        <taxon>Actinomycetota</taxon>
        <taxon>Actinomycetes</taxon>
        <taxon>Micromonosporales</taxon>
        <taxon>Micromonosporaceae</taxon>
        <taxon>Asanoa</taxon>
    </lineage>
</organism>
<comment type="subcellular location">
    <subcellularLocation>
        <location evidence="1">Cell membrane</location>
        <topology evidence="1">Single-pass type II membrane protein</topology>
    </subcellularLocation>
</comment>
<dbReference type="RefSeq" id="WP_203702300.1">
    <property type="nucleotide sequence ID" value="NZ_BAAALU010000028.1"/>
</dbReference>
<dbReference type="SUPFAM" id="SSF51306">
    <property type="entry name" value="LexA/Signal peptidase"/>
    <property type="match status" value="1"/>
</dbReference>
<keyword evidence="5" id="KW-1133">Transmembrane helix</keyword>
<comment type="caution">
    <text evidence="7">The sequence shown here is derived from an EMBL/GenBank/DDBJ whole genome shotgun (WGS) entry which is preliminary data.</text>
</comment>
<evidence type="ECO:0000313" key="8">
    <source>
        <dbReference type="Proteomes" id="UP000624325"/>
    </source>
</evidence>
<dbReference type="InterPro" id="IPR000223">
    <property type="entry name" value="Pept_S26A_signal_pept_1"/>
</dbReference>
<protein>
    <submittedName>
        <fullName evidence="7">S26 family signal peptidase</fullName>
    </submittedName>
</protein>
<evidence type="ECO:0000256" key="5">
    <source>
        <dbReference type="SAM" id="Phobius"/>
    </source>
</evidence>
<dbReference type="Pfam" id="PF10502">
    <property type="entry name" value="Peptidase_S26"/>
    <property type="match status" value="2"/>
</dbReference>
<name>A0ABQ4C147_9ACTN</name>
<evidence type="ECO:0000256" key="4">
    <source>
        <dbReference type="ARBA" id="ARBA00022801"/>
    </source>
</evidence>
<reference evidence="7 8" key="1">
    <citation type="submission" date="2021-01" db="EMBL/GenBank/DDBJ databases">
        <title>Whole genome shotgun sequence of Asanoa iriomotensis NBRC 100142.</title>
        <authorList>
            <person name="Komaki H."/>
            <person name="Tamura T."/>
        </authorList>
    </citation>
    <scope>NUCLEOTIDE SEQUENCE [LARGE SCALE GENOMIC DNA]</scope>
    <source>
        <strain evidence="7 8">NBRC 100142</strain>
    </source>
</reference>
<dbReference type="InterPro" id="IPR019756">
    <property type="entry name" value="Pept_S26A_signal_pept_1_Ser-AS"/>
</dbReference>
<dbReference type="PANTHER" id="PTHR43390">
    <property type="entry name" value="SIGNAL PEPTIDASE I"/>
    <property type="match status" value="1"/>
</dbReference>
<accession>A0ABQ4C147</accession>
<keyword evidence="4" id="KW-0378">Hydrolase</keyword>
<keyword evidence="5" id="KW-0472">Membrane</keyword>
<keyword evidence="8" id="KW-1185">Reference proteome</keyword>
<gene>
    <name evidence="7" type="primary">lepB</name>
    <name evidence="7" type="ORF">Air01nite_25820</name>
</gene>
<dbReference type="PRINTS" id="PR00727">
    <property type="entry name" value="LEADERPTASE"/>
</dbReference>
<proteinExistence type="inferred from homology"/>
<feature type="domain" description="Peptidase S26" evidence="6">
    <location>
        <begin position="8"/>
        <end position="92"/>
    </location>
</feature>